<dbReference type="NCBIfam" id="TIGR04025">
    <property type="entry name" value="PPOX_FMN_DR2398"/>
    <property type="match status" value="1"/>
</dbReference>
<evidence type="ECO:0000313" key="2">
    <source>
        <dbReference type="EMBL" id="PZX18999.1"/>
    </source>
</evidence>
<comment type="caution">
    <text evidence="2">The sequence shown here is derived from an EMBL/GenBank/DDBJ whole genome shotgun (WGS) entry which is preliminary data.</text>
</comment>
<name>A0A2W7QB75_9RHOB</name>
<dbReference type="InterPro" id="IPR011576">
    <property type="entry name" value="Pyridox_Oxase_N"/>
</dbReference>
<keyword evidence="3" id="KW-1185">Reference proteome</keyword>
<feature type="domain" description="Pyridoxamine 5'-phosphate oxidase N-terminal" evidence="1">
    <location>
        <begin position="30"/>
        <end position="149"/>
    </location>
</feature>
<dbReference type="SUPFAM" id="SSF50475">
    <property type="entry name" value="FMN-binding split barrel"/>
    <property type="match status" value="1"/>
</dbReference>
<accession>A0A2W7QB75</accession>
<gene>
    <name evidence="2" type="ORF">LX81_00693</name>
</gene>
<organism evidence="2 3">
    <name type="scientific">Palleronia aestuarii</name>
    <dbReference type="NCBI Taxonomy" id="568105"/>
    <lineage>
        <taxon>Bacteria</taxon>
        <taxon>Pseudomonadati</taxon>
        <taxon>Pseudomonadota</taxon>
        <taxon>Alphaproteobacteria</taxon>
        <taxon>Rhodobacterales</taxon>
        <taxon>Roseobacteraceae</taxon>
        <taxon>Palleronia</taxon>
    </lineage>
</organism>
<dbReference type="PANTHER" id="PTHR42815">
    <property type="entry name" value="FAD-BINDING, PUTATIVE (AFU_ORTHOLOGUE AFUA_6G07600)-RELATED"/>
    <property type="match status" value="1"/>
</dbReference>
<protein>
    <recommendedName>
        <fullName evidence="1">Pyridoxamine 5'-phosphate oxidase N-terminal domain-containing protein</fullName>
    </recommendedName>
</protein>
<dbReference type="EMBL" id="QKZL01000002">
    <property type="protein sequence ID" value="PZX18999.1"/>
    <property type="molecule type" value="Genomic_DNA"/>
</dbReference>
<evidence type="ECO:0000259" key="1">
    <source>
        <dbReference type="Pfam" id="PF01243"/>
    </source>
</evidence>
<sequence length="200" mass="22205">MERIADIAELDAIYGDPVPRSVTKVRHRITPLYARWIAASRFAVLSTVGPEGTDASPRGEDGAVAHVADERTLWLPDWSGNNRVDSLRNIVRDPRASLMFLIPGNENVVRANGRAAVTAEPRLTETFARDGKLPRTVIVLDVQEIYFQCAKAVMRSGLWTREPDGADVPSAGDLLREVDPDFDAEAYDTGYEAFARPRLW</sequence>
<proteinExistence type="predicted"/>
<dbReference type="InterPro" id="IPR024029">
    <property type="entry name" value="Pyridox_Oxase_FMN-dep"/>
</dbReference>
<reference evidence="2 3" key="1">
    <citation type="submission" date="2018-06" db="EMBL/GenBank/DDBJ databases">
        <title>Genomic Encyclopedia of Archaeal and Bacterial Type Strains, Phase II (KMG-II): from individual species to whole genera.</title>
        <authorList>
            <person name="Goeker M."/>
        </authorList>
    </citation>
    <scope>NUCLEOTIDE SEQUENCE [LARGE SCALE GENOMIC DNA]</scope>
    <source>
        <strain evidence="2 3">DSM 22009</strain>
    </source>
</reference>
<dbReference type="RefSeq" id="WP_111535881.1">
    <property type="nucleotide sequence ID" value="NZ_QKZL01000002.1"/>
</dbReference>
<dbReference type="Pfam" id="PF01243">
    <property type="entry name" value="PNPOx_N"/>
    <property type="match status" value="1"/>
</dbReference>
<dbReference type="Gene3D" id="2.30.110.10">
    <property type="entry name" value="Electron Transport, Fmn-binding Protein, Chain A"/>
    <property type="match status" value="1"/>
</dbReference>
<dbReference type="InterPro" id="IPR012349">
    <property type="entry name" value="Split_barrel_FMN-bd"/>
</dbReference>
<dbReference type="AlphaFoldDB" id="A0A2W7QB75"/>
<dbReference type="PANTHER" id="PTHR42815:SF2">
    <property type="entry name" value="FAD-BINDING, PUTATIVE (AFU_ORTHOLOGUE AFUA_6G07600)-RELATED"/>
    <property type="match status" value="1"/>
</dbReference>
<dbReference type="Proteomes" id="UP000248916">
    <property type="component" value="Unassembled WGS sequence"/>
</dbReference>
<dbReference type="OrthoDB" id="9790331at2"/>
<evidence type="ECO:0000313" key="3">
    <source>
        <dbReference type="Proteomes" id="UP000248916"/>
    </source>
</evidence>